<dbReference type="PANTHER" id="PTHR10562">
    <property type="entry name" value="SMALL UBIQUITIN-RELATED MODIFIER"/>
    <property type="match status" value="1"/>
</dbReference>
<reference evidence="2" key="1">
    <citation type="submission" date="2022-04" db="EMBL/GenBank/DDBJ databases">
        <title>A functionally conserved STORR gene fusion in Papaver species that diverged 16.8 million years ago.</title>
        <authorList>
            <person name="Catania T."/>
        </authorList>
    </citation>
    <scope>NUCLEOTIDE SEQUENCE</scope>
    <source>
        <strain evidence="2">S-188037</strain>
    </source>
</reference>
<proteinExistence type="predicted"/>
<accession>A0AAD4T836</accession>
<dbReference type="EMBL" id="JAJJMB010004763">
    <property type="protein sequence ID" value="KAI3941923.1"/>
    <property type="molecule type" value="Genomic_DNA"/>
</dbReference>
<dbReference type="AlphaFoldDB" id="A0AAD4T836"/>
<dbReference type="SUPFAM" id="SSF54236">
    <property type="entry name" value="Ubiquitin-like"/>
    <property type="match status" value="1"/>
</dbReference>
<feature type="domain" description="Rad60/SUMO-like" evidence="1">
    <location>
        <begin position="24"/>
        <end position="83"/>
    </location>
</feature>
<dbReference type="Proteomes" id="UP001202328">
    <property type="component" value="Unassembled WGS sequence"/>
</dbReference>
<dbReference type="InterPro" id="IPR022617">
    <property type="entry name" value="Rad60/SUMO-like_dom"/>
</dbReference>
<evidence type="ECO:0000313" key="3">
    <source>
        <dbReference type="Proteomes" id="UP001202328"/>
    </source>
</evidence>
<name>A0AAD4T836_9MAGN</name>
<comment type="caution">
    <text evidence="2">The sequence shown here is derived from an EMBL/GenBank/DDBJ whole genome shotgun (WGS) entry which is preliminary data.</text>
</comment>
<dbReference type="Pfam" id="PF11976">
    <property type="entry name" value="Rad60-SLD"/>
    <property type="match status" value="1"/>
</dbReference>
<gene>
    <name evidence="2" type="ORF">MKW98_009133</name>
</gene>
<evidence type="ECO:0000259" key="1">
    <source>
        <dbReference type="Pfam" id="PF11976"/>
    </source>
</evidence>
<sequence length="85" mass="9443">MAAVTNVVKVEEDKPVEEEPASRINIKVTSNDGHGAVVCFRIKRKARMGRLMGAYCDALKIDITSIKFILDGTQIKQEHTADEIK</sequence>
<evidence type="ECO:0000313" key="2">
    <source>
        <dbReference type="EMBL" id="KAI3941923.1"/>
    </source>
</evidence>
<dbReference type="InterPro" id="IPR029071">
    <property type="entry name" value="Ubiquitin-like_domsf"/>
</dbReference>
<keyword evidence="3" id="KW-1185">Reference proteome</keyword>
<organism evidence="2 3">
    <name type="scientific">Papaver atlanticum</name>
    <dbReference type="NCBI Taxonomy" id="357466"/>
    <lineage>
        <taxon>Eukaryota</taxon>
        <taxon>Viridiplantae</taxon>
        <taxon>Streptophyta</taxon>
        <taxon>Embryophyta</taxon>
        <taxon>Tracheophyta</taxon>
        <taxon>Spermatophyta</taxon>
        <taxon>Magnoliopsida</taxon>
        <taxon>Ranunculales</taxon>
        <taxon>Papaveraceae</taxon>
        <taxon>Papaveroideae</taxon>
        <taxon>Papaver</taxon>
    </lineage>
</organism>
<protein>
    <recommendedName>
        <fullName evidence="1">Rad60/SUMO-like domain-containing protein</fullName>
    </recommendedName>
</protein>
<dbReference type="Gene3D" id="3.10.20.90">
    <property type="entry name" value="Phosphatidylinositol 3-kinase Catalytic Subunit, Chain A, domain 1"/>
    <property type="match status" value="1"/>
</dbReference>